<dbReference type="EMBL" id="JACBZF010000003">
    <property type="protein sequence ID" value="NYH95710.1"/>
    <property type="molecule type" value="Genomic_DNA"/>
</dbReference>
<organism evidence="1 2">
    <name type="scientific">Novosphingobium marinum</name>
    <dbReference type="NCBI Taxonomy" id="1514948"/>
    <lineage>
        <taxon>Bacteria</taxon>
        <taxon>Pseudomonadati</taxon>
        <taxon>Pseudomonadota</taxon>
        <taxon>Alphaproteobacteria</taxon>
        <taxon>Sphingomonadales</taxon>
        <taxon>Sphingomonadaceae</taxon>
        <taxon>Novosphingobium</taxon>
    </lineage>
</organism>
<comment type="caution">
    <text evidence="1">The sequence shown here is derived from an EMBL/GenBank/DDBJ whole genome shotgun (WGS) entry which is preliminary data.</text>
</comment>
<evidence type="ECO:0000313" key="2">
    <source>
        <dbReference type="Proteomes" id="UP000522081"/>
    </source>
</evidence>
<dbReference type="RefSeq" id="WP_179407614.1">
    <property type="nucleotide sequence ID" value="NZ_BMGF01000003.1"/>
</dbReference>
<reference evidence="1 2" key="1">
    <citation type="submission" date="2020-07" db="EMBL/GenBank/DDBJ databases">
        <title>Genomic Encyclopedia of Type Strains, Phase IV (KMG-IV): sequencing the most valuable type-strain genomes for metagenomic binning, comparative biology and taxonomic classification.</title>
        <authorList>
            <person name="Goeker M."/>
        </authorList>
    </citation>
    <scope>NUCLEOTIDE SEQUENCE [LARGE SCALE GENOMIC DNA]</scope>
    <source>
        <strain evidence="1 2">DSM 29043</strain>
    </source>
</reference>
<dbReference type="AlphaFoldDB" id="A0A7Y9XWE3"/>
<evidence type="ECO:0000313" key="1">
    <source>
        <dbReference type="EMBL" id="NYH95710.1"/>
    </source>
</evidence>
<sequence>MIEIGKKPSRIAMKAAVPETKARFSGWSELAAELVPCKQARAHAVPVELYGHSGAVLRHPFVGDFDLHAGFFKPASLKDR</sequence>
<protein>
    <submittedName>
        <fullName evidence="1">Uncharacterized protein</fullName>
    </submittedName>
</protein>
<accession>A0A7Y9XWE3</accession>
<gene>
    <name evidence="1" type="ORF">FHS75_002039</name>
</gene>
<name>A0A7Y9XWE3_9SPHN</name>
<dbReference type="Proteomes" id="UP000522081">
    <property type="component" value="Unassembled WGS sequence"/>
</dbReference>
<proteinExistence type="predicted"/>
<keyword evidence="2" id="KW-1185">Reference proteome</keyword>